<dbReference type="RefSeq" id="WP_008478397.1">
    <property type="nucleotide sequence ID" value="NZ_CAGS01000259.1"/>
</dbReference>
<dbReference type="InterPro" id="IPR025101">
    <property type="entry name" value="DUF4012"/>
</dbReference>
<evidence type="ECO:0008006" key="5">
    <source>
        <dbReference type="Google" id="ProtNLM"/>
    </source>
</evidence>
<feature type="transmembrane region" description="Helical" evidence="2">
    <location>
        <begin position="21"/>
        <end position="39"/>
    </location>
</feature>
<evidence type="ECO:0000256" key="2">
    <source>
        <dbReference type="SAM" id="Phobius"/>
    </source>
</evidence>
<proteinExistence type="predicted"/>
<gene>
    <name evidence="3" type="ORF">NITHO_3310034</name>
</gene>
<accession>I4EI05</accession>
<dbReference type="EMBL" id="CAGS01000259">
    <property type="protein sequence ID" value="CCF84317.1"/>
    <property type="molecule type" value="Genomic_DNA"/>
</dbReference>
<evidence type="ECO:0000313" key="4">
    <source>
        <dbReference type="Proteomes" id="UP000004221"/>
    </source>
</evidence>
<name>I4EI05_9BACT</name>
<keyword evidence="2" id="KW-1133">Transmembrane helix</keyword>
<feature type="coiled-coil region" evidence="1">
    <location>
        <begin position="166"/>
        <end position="193"/>
    </location>
</feature>
<keyword evidence="2" id="KW-0812">Transmembrane</keyword>
<protein>
    <recommendedName>
        <fullName evidence="5">DUF4012 domain-containing protein</fullName>
    </recommendedName>
</protein>
<dbReference type="Proteomes" id="UP000004221">
    <property type="component" value="Unassembled WGS sequence"/>
</dbReference>
<sequence length="618" mass="66776">MEATVVNPVTPGRRLPGGRRLLLLLAAGFMLLLLIWTAWRAWSAYAAYRAVAADIAAIQSAAGDGLGSLSVDAIAGIEPKIDDLRRDLQRLDGATAIPLGGEALMGQLPWIGPRYTAGRTVIRMGELLADAGKSATGIGREVVAAFQSTGASSPSPPAAATWLDVLGRHQSELERIAKKIEEANALRAGIDERLLPAKVRERLESLDQVLKRFNLGTLLGADFPAFRAALGGDHPARYLVLFQNPAELRLNGGFNGTIALITVERGQLQSYEFSDVYDLAPAYIDQRKEAIPPPWPVEQYFGHRELPIQDATWWTDFSRGGAEMMAMYGQTNWPPIDGVIAVQPVIVSDLLQATGPVTADVDGESRSITPENVADEIERERRLQREGLSPEDSHKEVLALIGREIIERLKTAGRGTLLEAIKPLGAAAERRDLQLYAADPTVQAMFDQLGWTGRLDPGTSIPVLAVAFSDTTATKASQRVHPHLQLILEPPVNGRRNGTLQIALEHTGTNSEDPFYAGYMRWWAEVVLPPGSSRVSSDPAPAPDPEAPNGGSYTIDLFPQQAGRISVAFSMPDAKSLLVRRQPGLTTADLTVTSSGCQSPTTTTLTKDFVIDLGSLCR</sequence>
<keyword evidence="4" id="KW-1185">Reference proteome</keyword>
<evidence type="ECO:0000256" key="1">
    <source>
        <dbReference type="SAM" id="Coils"/>
    </source>
</evidence>
<keyword evidence="1" id="KW-0175">Coiled coil</keyword>
<dbReference type="AlphaFoldDB" id="I4EI05"/>
<comment type="caution">
    <text evidence="3">The sequence shown here is derived from an EMBL/GenBank/DDBJ whole genome shotgun (WGS) entry which is preliminary data.</text>
</comment>
<organism evidence="3 4">
    <name type="scientific">Nitrolancea hollandica Lb</name>
    <dbReference type="NCBI Taxonomy" id="1129897"/>
    <lineage>
        <taxon>Bacteria</taxon>
        <taxon>Pseudomonadati</taxon>
        <taxon>Thermomicrobiota</taxon>
        <taxon>Thermomicrobia</taxon>
        <taxon>Sphaerobacterales</taxon>
        <taxon>Sphaerobacterineae</taxon>
        <taxon>Sphaerobacteraceae</taxon>
        <taxon>Nitrolancea</taxon>
    </lineage>
</organism>
<evidence type="ECO:0000313" key="3">
    <source>
        <dbReference type="EMBL" id="CCF84317.1"/>
    </source>
</evidence>
<reference evidence="3 4" key="1">
    <citation type="journal article" date="2012" name="ISME J.">
        <title>Nitrification expanded: discovery, physiology and genomics of a nitrite-oxidizing bacterium from the phylum Chloroflexi.</title>
        <authorList>
            <person name="Sorokin D.Y."/>
            <person name="Lucker S."/>
            <person name="Vejmelkova D."/>
            <person name="Kostrikina N.A."/>
            <person name="Kleerebezem R."/>
            <person name="Rijpstra W.I."/>
            <person name="Damste J.S."/>
            <person name="Le Paslier D."/>
            <person name="Muyzer G."/>
            <person name="Wagner M."/>
            <person name="van Loosdrecht M.C."/>
            <person name="Daims H."/>
        </authorList>
    </citation>
    <scope>NUCLEOTIDE SEQUENCE [LARGE SCALE GENOMIC DNA]</scope>
    <source>
        <strain evidence="4">none</strain>
    </source>
</reference>
<keyword evidence="2" id="KW-0472">Membrane</keyword>
<dbReference type="OrthoDB" id="156325at2"/>
<dbReference type="Pfam" id="PF13196">
    <property type="entry name" value="DUF4012"/>
    <property type="match status" value="1"/>
</dbReference>